<dbReference type="AlphaFoldDB" id="G8X306"/>
<dbReference type="KEGG" id="scy:SCATT_37670"/>
<evidence type="ECO:0000313" key="1">
    <source>
        <dbReference type="EMBL" id="AEW96138.1"/>
    </source>
</evidence>
<evidence type="ECO:0000313" key="2">
    <source>
        <dbReference type="Proteomes" id="UP000007842"/>
    </source>
</evidence>
<dbReference type="PATRIC" id="fig|1003195.29.peg.3762"/>
<dbReference type="EMBL" id="CP003219">
    <property type="protein sequence ID" value="AEW96138.1"/>
    <property type="molecule type" value="Genomic_DNA"/>
</dbReference>
<dbReference type="Proteomes" id="UP000007842">
    <property type="component" value="Chromosome"/>
</dbReference>
<keyword evidence="2" id="KW-1185">Reference proteome</keyword>
<accession>G8X306</accession>
<reference evidence="2" key="1">
    <citation type="submission" date="2011-12" db="EMBL/GenBank/DDBJ databases">
        <title>Complete genome sequence of Streptomyces cattleya strain DSM 46488.</title>
        <authorList>
            <person name="Ou H.-Y."/>
            <person name="Li P."/>
            <person name="Zhao C."/>
            <person name="O'Hagan D."/>
            <person name="Deng Z."/>
        </authorList>
    </citation>
    <scope>NUCLEOTIDE SEQUENCE [LARGE SCALE GENOMIC DNA]</scope>
    <source>
        <strain evidence="2">ATCC 35852 / DSM 46488 / JCM 4925 / NBRC 14057 / NRRL 8057</strain>
    </source>
</reference>
<organism evidence="1 2">
    <name type="scientific">Streptantibioticus cattleyicolor (strain ATCC 35852 / DSM 46488 / JCM 4925 / NBRC 14057 / NRRL 8057)</name>
    <name type="common">Streptomyces cattleya</name>
    <dbReference type="NCBI Taxonomy" id="1003195"/>
    <lineage>
        <taxon>Bacteria</taxon>
        <taxon>Bacillati</taxon>
        <taxon>Actinomycetota</taxon>
        <taxon>Actinomycetes</taxon>
        <taxon>Kitasatosporales</taxon>
        <taxon>Streptomycetaceae</taxon>
        <taxon>Streptantibioticus</taxon>
    </lineage>
</organism>
<protein>
    <submittedName>
        <fullName evidence="1">Uncharacterized protein</fullName>
    </submittedName>
</protein>
<name>G8X306_STREN</name>
<proteinExistence type="predicted"/>
<gene>
    <name evidence="1" type="ordered locus">SCATT_37670</name>
</gene>
<sequence length="39" mass="4541">MNLLPIRKRVRWRWPSAGSLALAVSHYLLGVRPFPLRRG</sequence>
<dbReference type="HOGENOM" id="CLU_3317501_0_0_11"/>